<dbReference type="GO" id="GO:0004850">
    <property type="term" value="F:uridine phosphorylase activity"/>
    <property type="evidence" value="ECO:0007669"/>
    <property type="project" value="UniProtKB-EC"/>
</dbReference>
<sequence>MAQIGASELIVNPDGSIYHLNLKPGELAGDIIIVGDPGRVPLISGHFDHIELTRRNREICTHTGSIGGRRISVLSTGMGTDNIDIVLNEIDALFNIDLEKREVRSKHVSLNIVRLGTSGALQQEIPVDTAIVSTHGIGLDGMLYYYLESHSVIDHELTAAFISQTNWNQHFPRPYVVEASDRLLNTIGRKFSKGMTATAPGFYGPQGRRLRLETTHPDLNQAIAGFEYNGMKVANFEMETSALYGLGKLLGHNTLTICAIVANRVAKQYSKDYHKTMEQLIGTVLEALTDMPQPV</sequence>
<evidence type="ECO:0000259" key="1">
    <source>
        <dbReference type="Pfam" id="PF01048"/>
    </source>
</evidence>
<dbReference type="AlphaFoldDB" id="A0A644TVD5"/>
<gene>
    <name evidence="2" type="primary">udp_1</name>
    <name evidence="2" type="ORF">SDC9_15388</name>
</gene>
<keyword evidence="2" id="KW-0808">Transferase</keyword>
<keyword evidence="2" id="KW-0328">Glycosyltransferase</keyword>
<dbReference type="PANTHER" id="PTHR43691:SF11">
    <property type="entry name" value="FI09636P-RELATED"/>
    <property type="match status" value="1"/>
</dbReference>
<name>A0A644TVD5_9ZZZZ</name>
<organism evidence="2">
    <name type="scientific">bioreactor metagenome</name>
    <dbReference type="NCBI Taxonomy" id="1076179"/>
    <lineage>
        <taxon>unclassified sequences</taxon>
        <taxon>metagenomes</taxon>
        <taxon>ecological metagenomes</taxon>
    </lineage>
</organism>
<dbReference type="SUPFAM" id="SSF53167">
    <property type="entry name" value="Purine and uridine phosphorylases"/>
    <property type="match status" value="1"/>
</dbReference>
<feature type="domain" description="Nucleoside phosphorylase" evidence="1">
    <location>
        <begin position="31"/>
        <end position="279"/>
    </location>
</feature>
<protein>
    <submittedName>
        <fullName evidence="2">Uridine phosphorylase</fullName>
        <ecNumber evidence="2">2.4.2.3</ecNumber>
    </submittedName>
</protein>
<dbReference type="Gene3D" id="3.40.50.1580">
    <property type="entry name" value="Nucleoside phosphorylase domain"/>
    <property type="match status" value="1"/>
</dbReference>
<dbReference type="InterPro" id="IPR035994">
    <property type="entry name" value="Nucleoside_phosphorylase_sf"/>
</dbReference>
<dbReference type="GO" id="GO:0009116">
    <property type="term" value="P:nucleoside metabolic process"/>
    <property type="evidence" value="ECO:0007669"/>
    <property type="project" value="InterPro"/>
</dbReference>
<dbReference type="InterPro" id="IPR000845">
    <property type="entry name" value="Nucleoside_phosphorylase_d"/>
</dbReference>
<proteinExistence type="predicted"/>
<comment type="caution">
    <text evidence="2">The sequence shown here is derived from an EMBL/GenBank/DDBJ whole genome shotgun (WGS) entry which is preliminary data.</text>
</comment>
<dbReference type="EC" id="2.4.2.3" evidence="2"/>
<reference evidence="2" key="1">
    <citation type="submission" date="2019-08" db="EMBL/GenBank/DDBJ databases">
        <authorList>
            <person name="Kucharzyk K."/>
            <person name="Murdoch R.W."/>
            <person name="Higgins S."/>
            <person name="Loffler F."/>
        </authorList>
    </citation>
    <scope>NUCLEOTIDE SEQUENCE</scope>
</reference>
<dbReference type="Pfam" id="PF01048">
    <property type="entry name" value="PNP_UDP_1"/>
    <property type="match status" value="1"/>
</dbReference>
<accession>A0A644TVD5</accession>
<evidence type="ECO:0000313" key="2">
    <source>
        <dbReference type="EMBL" id="MPL69641.1"/>
    </source>
</evidence>
<dbReference type="PANTHER" id="PTHR43691">
    <property type="entry name" value="URIDINE PHOSPHORYLASE"/>
    <property type="match status" value="1"/>
</dbReference>
<dbReference type="CDD" id="cd00436">
    <property type="entry name" value="UP_TbUP-like"/>
    <property type="match status" value="1"/>
</dbReference>
<dbReference type="GO" id="GO:0005829">
    <property type="term" value="C:cytosol"/>
    <property type="evidence" value="ECO:0007669"/>
    <property type="project" value="TreeGrafter"/>
</dbReference>
<dbReference type="EMBL" id="VSSQ01000048">
    <property type="protein sequence ID" value="MPL69641.1"/>
    <property type="molecule type" value="Genomic_DNA"/>
</dbReference>